<name>A0A9Q3H2P8_9BASI</name>
<accession>A0A9Q3H2P8</accession>
<organism evidence="2 3">
    <name type="scientific">Austropuccinia psidii MF-1</name>
    <dbReference type="NCBI Taxonomy" id="1389203"/>
    <lineage>
        <taxon>Eukaryota</taxon>
        <taxon>Fungi</taxon>
        <taxon>Dikarya</taxon>
        <taxon>Basidiomycota</taxon>
        <taxon>Pucciniomycotina</taxon>
        <taxon>Pucciniomycetes</taxon>
        <taxon>Pucciniales</taxon>
        <taxon>Sphaerophragmiaceae</taxon>
        <taxon>Austropuccinia</taxon>
    </lineage>
</organism>
<keyword evidence="3" id="KW-1185">Reference proteome</keyword>
<evidence type="ECO:0000313" key="2">
    <source>
        <dbReference type="EMBL" id="MBW0489668.1"/>
    </source>
</evidence>
<evidence type="ECO:0000256" key="1">
    <source>
        <dbReference type="SAM" id="MobiDB-lite"/>
    </source>
</evidence>
<feature type="compositionally biased region" description="Basic and acidic residues" evidence="1">
    <location>
        <begin position="290"/>
        <end position="306"/>
    </location>
</feature>
<feature type="region of interest" description="Disordered" evidence="1">
    <location>
        <begin position="171"/>
        <end position="314"/>
    </location>
</feature>
<feature type="region of interest" description="Disordered" evidence="1">
    <location>
        <begin position="36"/>
        <end position="64"/>
    </location>
</feature>
<proteinExistence type="predicted"/>
<feature type="compositionally biased region" description="Basic and acidic residues" evidence="1">
    <location>
        <begin position="262"/>
        <end position="272"/>
    </location>
</feature>
<feature type="compositionally biased region" description="Polar residues" evidence="1">
    <location>
        <begin position="230"/>
        <end position="241"/>
    </location>
</feature>
<comment type="caution">
    <text evidence="2">The sequence shown here is derived from an EMBL/GenBank/DDBJ whole genome shotgun (WGS) entry which is preliminary data.</text>
</comment>
<dbReference type="Proteomes" id="UP000765509">
    <property type="component" value="Unassembled WGS sequence"/>
</dbReference>
<dbReference type="AlphaFoldDB" id="A0A9Q3H2P8"/>
<dbReference type="EMBL" id="AVOT02010201">
    <property type="protein sequence ID" value="MBW0489668.1"/>
    <property type="molecule type" value="Genomic_DNA"/>
</dbReference>
<sequence length="342" mass="37854">MLIIQYLIIHSILGSHTGSEQHSKHHTLEENYIPIETQSQANTPVTPSESDDSKGKGKRHSERIITAKKWTPISPQRNRKPQNYASIQGKPTLTTCTGKIKIINPVVTSKDKFPKAVDSKFVKGKVEEDREVLSRNRIPGGGHLGSSGGWKGIEGAHTYSAIHIPIQKKPQTRGLEGYGPSSSAPPAPQRPFSMEHGPQEVQPRIPLGTTWGRLPEDMSGGNRLQKPHGNHQSLESHQAVQTPGGEGKQDKGQSSHYPSHRRTTDPDREYSDSFRLTRRSCQENTRTQGKKQDLFQTKAERVRPNDPEAVGLGERSTLEPEIVVHISTISSAINKNITPTQI</sequence>
<feature type="compositionally biased region" description="Polar residues" evidence="1">
    <location>
        <begin position="36"/>
        <end position="48"/>
    </location>
</feature>
<reference evidence="2" key="1">
    <citation type="submission" date="2021-03" db="EMBL/GenBank/DDBJ databases">
        <title>Draft genome sequence of rust myrtle Austropuccinia psidii MF-1, a brazilian biotype.</title>
        <authorList>
            <person name="Quecine M.C."/>
            <person name="Pachon D.M.R."/>
            <person name="Bonatelli M.L."/>
            <person name="Correr F.H."/>
            <person name="Franceschini L.M."/>
            <person name="Leite T.F."/>
            <person name="Margarido G.R.A."/>
            <person name="Almeida C.A."/>
            <person name="Ferrarezi J.A."/>
            <person name="Labate C.A."/>
        </authorList>
    </citation>
    <scope>NUCLEOTIDE SEQUENCE</scope>
    <source>
        <strain evidence="2">MF-1</strain>
    </source>
</reference>
<gene>
    <name evidence="2" type="ORF">O181_029383</name>
</gene>
<protein>
    <submittedName>
        <fullName evidence="2">Uncharacterized protein</fullName>
    </submittedName>
</protein>
<evidence type="ECO:0000313" key="3">
    <source>
        <dbReference type="Proteomes" id="UP000765509"/>
    </source>
</evidence>